<dbReference type="AlphaFoldDB" id="A0A809RUT6"/>
<evidence type="ECO:0000259" key="1">
    <source>
        <dbReference type="Pfam" id="PF13276"/>
    </source>
</evidence>
<gene>
    <name evidence="2" type="ORF">JPM2_4640</name>
</gene>
<organism evidence="2 3">
    <name type="scientific">Mycoplasmopsis felis</name>
    <dbReference type="NCBI Taxonomy" id="33923"/>
    <lineage>
        <taxon>Bacteria</taxon>
        <taxon>Bacillati</taxon>
        <taxon>Mycoplasmatota</taxon>
        <taxon>Mycoplasmoidales</taxon>
        <taxon>Metamycoplasmataceae</taxon>
        <taxon>Mycoplasmopsis</taxon>
    </lineage>
</organism>
<keyword evidence="3" id="KW-1185">Reference proteome</keyword>
<dbReference type="KEGG" id="mfel:JPM2_4640"/>
<dbReference type="InterPro" id="IPR025948">
    <property type="entry name" value="HTH-like_dom"/>
</dbReference>
<dbReference type="Proteomes" id="UP000464317">
    <property type="component" value="Chromosome"/>
</dbReference>
<dbReference type="PANTHER" id="PTHR46889:SF5">
    <property type="entry name" value="INTEGRASE PROTEIN"/>
    <property type="match status" value="1"/>
</dbReference>
<protein>
    <recommendedName>
        <fullName evidence="1">HTH-like domain-containing protein</fullName>
    </recommendedName>
</protein>
<feature type="domain" description="HTH-like" evidence="1">
    <location>
        <begin position="155"/>
        <end position="207"/>
    </location>
</feature>
<dbReference type="EMBL" id="AP022325">
    <property type="protein sequence ID" value="BBU47771.1"/>
    <property type="molecule type" value="Genomic_DNA"/>
</dbReference>
<evidence type="ECO:0000313" key="2">
    <source>
        <dbReference type="EMBL" id="BBU47771.1"/>
    </source>
</evidence>
<dbReference type="Pfam" id="PF13276">
    <property type="entry name" value="HTH_21"/>
    <property type="match status" value="1"/>
</dbReference>
<sequence>MSRHLKAEEFYKIYQEYKSTGLHGALKMLFKISPKVQNNNKKNNVWRIKKIINHYNLGMEDLLVTKSGNLRKKGSGRPRKNKEPNWEIFNRDDLVEIVKRYYEITNKLPKPKQIKESKELNLNYFKLANLFNLCRQTVSKNKRNEYLSKLPKYSEIILQAFEETKERYGIEKLSVYILQKYKKYINPRSLGRYMNLLGLKCKVRQKKKRKEIKDTNTQIENLVKRDYDDKENRNIFATDVSYIKSPKDVLESFVYLSAILSHKTKEIIGFKLSKSNNLDLVIQNLEYLTKKEIFKFYNTSW</sequence>
<name>A0A809RUT6_9BACT</name>
<proteinExistence type="predicted"/>
<reference evidence="2 3" key="1">
    <citation type="submission" date="2020-01" db="EMBL/GenBank/DDBJ databases">
        <title>Complete genome sequence of Mycoplasma felis strain Myco-2.</title>
        <authorList>
            <person name="Kinoshita Y."/>
            <person name="Niwa H."/>
            <person name="Uchida-Fujii E."/>
            <person name="Nukada T."/>
        </authorList>
    </citation>
    <scope>NUCLEOTIDE SEQUENCE [LARGE SCALE GENOMIC DNA]</scope>
    <source>
        <strain evidence="2 3">Myco-2</strain>
    </source>
</reference>
<dbReference type="PANTHER" id="PTHR46889">
    <property type="entry name" value="TRANSPOSASE INSF FOR INSERTION SEQUENCE IS3B-RELATED"/>
    <property type="match status" value="1"/>
</dbReference>
<dbReference type="InterPro" id="IPR050900">
    <property type="entry name" value="Transposase_IS3/IS150/IS904"/>
</dbReference>
<dbReference type="RefSeq" id="WP_233090958.1">
    <property type="nucleotide sequence ID" value="NZ_AP022325.1"/>
</dbReference>
<evidence type="ECO:0000313" key="3">
    <source>
        <dbReference type="Proteomes" id="UP000464317"/>
    </source>
</evidence>
<accession>A0A809RUT6</accession>